<reference evidence="2" key="1">
    <citation type="submission" date="2021-01" db="EMBL/GenBank/DDBJ databases">
        <title>Whole genome shotgun sequence of Rugosimonospora africana NBRC 104875.</title>
        <authorList>
            <person name="Komaki H."/>
            <person name="Tamura T."/>
        </authorList>
    </citation>
    <scope>NUCLEOTIDE SEQUENCE</scope>
    <source>
        <strain evidence="2">NBRC 104875</strain>
    </source>
</reference>
<accession>A0A8J3QU65</accession>
<sequence>MRHRKAVRALPVLLAVLLALGLLGTDRAATGQVAGQRPATAGMVVLVATPADADAVVGVRPLRHLPVRTLRLGLFEVGVLAAGFAAHRVARWLPARPPETLPAAAGLAVRRGRAPPPVGADGVHAREATGR</sequence>
<dbReference type="EMBL" id="BONZ01000038">
    <property type="protein sequence ID" value="GIH15860.1"/>
    <property type="molecule type" value="Genomic_DNA"/>
</dbReference>
<protein>
    <submittedName>
        <fullName evidence="2">Uncharacterized protein</fullName>
    </submittedName>
</protein>
<dbReference type="Proteomes" id="UP000642748">
    <property type="component" value="Unassembled WGS sequence"/>
</dbReference>
<proteinExistence type="predicted"/>
<evidence type="ECO:0000313" key="2">
    <source>
        <dbReference type="EMBL" id="GIH15860.1"/>
    </source>
</evidence>
<organism evidence="2 3">
    <name type="scientific">Rugosimonospora africana</name>
    <dbReference type="NCBI Taxonomy" id="556532"/>
    <lineage>
        <taxon>Bacteria</taxon>
        <taxon>Bacillati</taxon>
        <taxon>Actinomycetota</taxon>
        <taxon>Actinomycetes</taxon>
        <taxon>Micromonosporales</taxon>
        <taxon>Micromonosporaceae</taxon>
        <taxon>Rugosimonospora</taxon>
    </lineage>
</organism>
<keyword evidence="3" id="KW-1185">Reference proteome</keyword>
<feature type="region of interest" description="Disordered" evidence="1">
    <location>
        <begin position="112"/>
        <end position="131"/>
    </location>
</feature>
<name>A0A8J3QU65_9ACTN</name>
<evidence type="ECO:0000256" key="1">
    <source>
        <dbReference type="SAM" id="MobiDB-lite"/>
    </source>
</evidence>
<comment type="caution">
    <text evidence="2">The sequence shown here is derived from an EMBL/GenBank/DDBJ whole genome shotgun (WGS) entry which is preliminary data.</text>
</comment>
<evidence type="ECO:0000313" key="3">
    <source>
        <dbReference type="Proteomes" id="UP000642748"/>
    </source>
</evidence>
<dbReference type="AlphaFoldDB" id="A0A8J3QU65"/>
<gene>
    <name evidence="2" type="ORF">Raf01_40320</name>
</gene>